<feature type="domain" description="YgjP-like metallopeptidase" evidence="1">
    <location>
        <begin position="83"/>
        <end position="183"/>
    </location>
</feature>
<gene>
    <name evidence="2" type="ORF">AMJ44_13645</name>
</gene>
<dbReference type="CDD" id="cd07344">
    <property type="entry name" value="M48_yhfN_like"/>
    <property type="match status" value="1"/>
</dbReference>
<organism evidence="2 3">
    <name type="scientific">candidate division WOR-1 bacterium DG_54_3</name>
    <dbReference type="NCBI Taxonomy" id="1703775"/>
    <lineage>
        <taxon>Bacteria</taxon>
        <taxon>Bacillati</taxon>
        <taxon>Saganbacteria</taxon>
    </lineage>
</organism>
<dbReference type="Proteomes" id="UP000051861">
    <property type="component" value="Unassembled WGS sequence"/>
</dbReference>
<sequence length="189" mass="22301">MPESVIIEIEGIGPVLLERSKRAKHLNICIKPFKGIRVAVPYRLSFKRAEKMVYTRIGWIKKHLARMERLKRKHGFLFKSSTRINKTQARKKLIKRLNELAQRHGFTYNRVFIRNQQTRWGSCSSKNNISLNMKLVLLPEELMDYVILHELVHTRQKNHSQEFWSELNSFTGDAKRLSSRLKEYGLGIL</sequence>
<proteinExistence type="predicted"/>
<protein>
    <recommendedName>
        <fullName evidence="1">YgjP-like metallopeptidase domain-containing protein</fullName>
    </recommendedName>
</protein>
<accession>A0A0S7XN96</accession>
<dbReference type="EMBL" id="LIZX01000208">
    <property type="protein sequence ID" value="KPJ63968.1"/>
    <property type="molecule type" value="Genomic_DNA"/>
</dbReference>
<dbReference type="Pfam" id="PF01863">
    <property type="entry name" value="YgjP-like"/>
    <property type="match status" value="2"/>
</dbReference>
<evidence type="ECO:0000259" key="1">
    <source>
        <dbReference type="Pfam" id="PF01863"/>
    </source>
</evidence>
<name>A0A0S7XN96_UNCSA</name>
<reference evidence="2 3" key="1">
    <citation type="journal article" date="2015" name="Microbiome">
        <title>Genomic resolution of linkages in carbon, nitrogen, and sulfur cycling among widespread estuary sediment bacteria.</title>
        <authorList>
            <person name="Baker B.J."/>
            <person name="Lazar C.S."/>
            <person name="Teske A.P."/>
            <person name="Dick G.J."/>
        </authorList>
    </citation>
    <scope>NUCLEOTIDE SEQUENCE [LARGE SCALE GENOMIC DNA]</scope>
    <source>
        <strain evidence="2">DG_54_3</strain>
    </source>
</reference>
<comment type="caution">
    <text evidence="2">The sequence shown here is derived from an EMBL/GenBank/DDBJ whole genome shotgun (WGS) entry which is preliminary data.</text>
</comment>
<evidence type="ECO:0000313" key="2">
    <source>
        <dbReference type="EMBL" id="KPJ63968.1"/>
    </source>
</evidence>
<dbReference type="InterPro" id="IPR053136">
    <property type="entry name" value="UTP_pyrophosphatase-like"/>
</dbReference>
<evidence type="ECO:0000313" key="3">
    <source>
        <dbReference type="Proteomes" id="UP000051861"/>
    </source>
</evidence>
<dbReference type="Gene3D" id="3.30.2010.10">
    <property type="entry name" value="Metalloproteases ('zincins'), catalytic domain"/>
    <property type="match status" value="1"/>
</dbReference>
<feature type="domain" description="YgjP-like metallopeptidase" evidence="1">
    <location>
        <begin position="24"/>
        <end position="73"/>
    </location>
</feature>
<dbReference type="PANTHER" id="PTHR30399">
    <property type="entry name" value="UNCHARACTERIZED PROTEIN YGJP"/>
    <property type="match status" value="1"/>
</dbReference>
<dbReference type="InterPro" id="IPR002725">
    <property type="entry name" value="YgjP-like_metallopeptidase"/>
</dbReference>
<dbReference type="PANTHER" id="PTHR30399:SF1">
    <property type="entry name" value="UTP PYROPHOSPHATASE"/>
    <property type="match status" value="1"/>
</dbReference>
<dbReference type="AlphaFoldDB" id="A0A0S7XN96"/>